<dbReference type="Pfam" id="PF01551">
    <property type="entry name" value="Peptidase_M23"/>
    <property type="match status" value="1"/>
</dbReference>
<evidence type="ECO:0000259" key="3">
    <source>
        <dbReference type="Pfam" id="PF13406"/>
    </source>
</evidence>
<dbReference type="PANTHER" id="PTHR21666">
    <property type="entry name" value="PEPTIDASE-RELATED"/>
    <property type="match status" value="1"/>
</dbReference>
<keyword evidence="1" id="KW-0472">Membrane</keyword>
<feature type="domain" description="Transglycosylase SLT" evidence="3">
    <location>
        <begin position="110"/>
        <end position="166"/>
    </location>
</feature>
<dbReference type="STRING" id="696281.Desru_0656"/>
<reference evidence="5" key="1">
    <citation type="submission" date="2011-05" db="EMBL/GenBank/DDBJ databases">
        <title>Complete sequence of Desulfotomaculum ruminis DSM 2154.</title>
        <authorList>
            <person name="Lucas S."/>
            <person name="Copeland A."/>
            <person name="Lapidus A."/>
            <person name="Cheng J.-F."/>
            <person name="Goodwin L."/>
            <person name="Pitluck S."/>
            <person name="Lu M."/>
            <person name="Detter J.C."/>
            <person name="Han C."/>
            <person name="Tapia R."/>
            <person name="Land M."/>
            <person name="Hauser L."/>
            <person name="Kyrpides N."/>
            <person name="Ivanova N."/>
            <person name="Mikhailova N."/>
            <person name="Pagani I."/>
            <person name="Stams A.J.M."/>
            <person name="Plugge C.M."/>
            <person name="Muyzer G."/>
            <person name="Kuever J."/>
            <person name="Parshina S.N."/>
            <person name="Ivanova A.E."/>
            <person name="Nazina T.N."/>
            <person name="Brambilla E."/>
            <person name="Spring S."/>
            <person name="Klenk H.-P."/>
            <person name="Woyke T."/>
        </authorList>
    </citation>
    <scope>NUCLEOTIDE SEQUENCE [LARGE SCALE GENOMIC DNA]</scope>
    <source>
        <strain evidence="5">ATCC 23193 / DSM 2154 / NCIB 8452 / DL</strain>
    </source>
</reference>
<evidence type="ECO:0000256" key="1">
    <source>
        <dbReference type="SAM" id="Phobius"/>
    </source>
</evidence>
<organism evidence="4 5">
    <name type="scientific">Desulforamulus ruminis (strain ATCC 23193 / DSM 2154 / NCIMB 8452 / DL)</name>
    <name type="common">Desulfotomaculum ruminis</name>
    <dbReference type="NCBI Taxonomy" id="696281"/>
    <lineage>
        <taxon>Bacteria</taxon>
        <taxon>Bacillati</taxon>
        <taxon>Bacillota</taxon>
        <taxon>Clostridia</taxon>
        <taxon>Eubacteriales</taxon>
        <taxon>Peptococcaceae</taxon>
        <taxon>Desulforamulus</taxon>
    </lineage>
</organism>
<sequence length="332" mass="35355">MNLMTAAKAAYGAGKIAQDESYRNKMVGILAAIALLAVLGFLLLGMCISAVLSGMVNLSTGFKSGTASNIAKAEIPSELMPVFVNAQEKFGVSWAILAAIAKTETDFGKNIKVSSAGAIGFMQFMPATWQAYKQDGDGDGICDPSNAWDAIYSAANYLQASGFEKNPSNAIYAYNHDWGYVNTILTIASGYSATMVPTGNGIWPLPGYLNITSDFGYRPHPIKKKRLFHEGIDIGAPQGTPIVAAADGRVTMAKYYGGYGLCVQVLTKDCLNVYGHMSGFAVREGQNVRAGQVIGYVGSTGSSTAPHLHFGVYVNNSPCNPKEWLKIESGNR</sequence>
<dbReference type="InterPro" id="IPR023346">
    <property type="entry name" value="Lysozyme-like_dom_sf"/>
</dbReference>
<keyword evidence="1" id="KW-1133">Transmembrane helix</keyword>
<dbReference type="eggNOG" id="COG0739">
    <property type="taxonomic scope" value="Bacteria"/>
</dbReference>
<dbReference type="Pfam" id="PF13406">
    <property type="entry name" value="SLT_2"/>
    <property type="match status" value="1"/>
</dbReference>
<dbReference type="PANTHER" id="PTHR21666:SF270">
    <property type="entry name" value="MUREIN HYDROLASE ACTIVATOR ENVC"/>
    <property type="match status" value="1"/>
</dbReference>
<dbReference type="SUPFAM" id="SSF51261">
    <property type="entry name" value="Duplicated hybrid motif"/>
    <property type="match status" value="1"/>
</dbReference>
<dbReference type="KEGG" id="dru:Desru_0656"/>
<dbReference type="InterPro" id="IPR031304">
    <property type="entry name" value="SLT_2"/>
</dbReference>
<gene>
    <name evidence="4" type="ordered locus">Desru_0656</name>
</gene>
<feature type="domain" description="M23ase beta-sheet core" evidence="2">
    <location>
        <begin position="228"/>
        <end position="321"/>
    </location>
</feature>
<evidence type="ECO:0000259" key="2">
    <source>
        <dbReference type="Pfam" id="PF01551"/>
    </source>
</evidence>
<dbReference type="eggNOG" id="COG2951">
    <property type="taxonomic scope" value="Bacteria"/>
</dbReference>
<dbReference type="HOGENOM" id="CLU_072260_0_0_9"/>
<dbReference type="AlphaFoldDB" id="F6DTC4"/>
<feature type="transmembrane region" description="Helical" evidence="1">
    <location>
        <begin position="27"/>
        <end position="52"/>
    </location>
</feature>
<protein>
    <submittedName>
        <fullName evidence="4">Peptidase M23</fullName>
    </submittedName>
</protein>
<reference evidence="4 5" key="2">
    <citation type="journal article" date="2012" name="Stand. Genomic Sci.">
        <title>Complete genome sequence of the sulfate-reducing firmicute Desulfotomaculum ruminis type strain (DL(T)).</title>
        <authorList>
            <person name="Spring S."/>
            <person name="Visser M."/>
            <person name="Lu M."/>
            <person name="Copeland A."/>
            <person name="Lapidus A."/>
            <person name="Lucas S."/>
            <person name="Cheng J.F."/>
            <person name="Han C."/>
            <person name="Tapia R."/>
            <person name="Goodwin L.A."/>
            <person name="Pitluck S."/>
            <person name="Ivanova N."/>
            <person name="Land M."/>
            <person name="Hauser L."/>
            <person name="Larimer F."/>
            <person name="Rohde M."/>
            <person name="Goker M."/>
            <person name="Detter J.C."/>
            <person name="Kyrpides N.C."/>
            <person name="Woyke T."/>
            <person name="Schaap P.J."/>
            <person name="Plugge C.M."/>
            <person name="Muyzer G."/>
            <person name="Kuever J."/>
            <person name="Pereira I.A."/>
            <person name="Parshina S.N."/>
            <person name="Bernier-Latmani R."/>
            <person name="Stams A.J."/>
            <person name="Klenk H.P."/>
        </authorList>
    </citation>
    <scope>NUCLEOTIDE SEQUENCE [LARGE SCALE GENOMIC DNA]</scope>
    <source>
        <strain evidence="5">ATCC 23193 / DSM 2154 / NCIB 8452 / DL</strain>
    </source>
</reference>
<proteinExistence type="predicted"/>
<dbReference type="Gene3D" id="2.70.70.10">
    <property type="entry name" value="Glucose Permease (Domain IIA)"/>
    <property type="match status" value="1"/>
</dbReference>
<dbReference type="InterPro" id="IPR016047">
    <property type="entry name" value="M23ase_b-sheet_dom"/>
</dbReference>
<dbReference type="CDD" id="cd12797">
    <property type="entry name" value="M23_peptidase"/>
    <property type="match status" value="1"/>
</dbReference>
<name>F6DTC4_DESRL</name>
<evidence type="ECO:0000313" key="5">
    <source>
        <dbReference type="Proteomes" id="UP000009234"/>
    </source>
</evidence>
<dbReference type="InterPro" id="IPR050570">
    <property type="entry name" value="Cell_wall_metabolism_enzyme"/>
</dbReference>
<dbReference type="EMBL" id="CP002780">
    <property type="protein sequence ID" value="AEG58941.1"/>
    <property type="molecule type" value="Genomic_DNA"/>
</dbReference>
<dbReference type="MEROPS" id="M23.009"/>
<evidence type="ECO:0000313" key="4">
    <source>
        <dbReference type="EMBL" id="AEG58941.1"/>
    </source>
</evidence>
<keyword evidence="1" id="KW-0812">Transmembrane</keyword>
<dbReference type="GO" id="GO:0004222">
    <property type="term" value="F:metalloendopeptidase activity"/>
    <property type="evidence" value="ECO:0007669"/>
    <property type="project" value="TreeGrafter"/>
</dbReference>
<dbReference type="Proteomes" id="UP000009234">
    <property type="component" value="Chromosome"/>
</dbReference>
<dbReference type="InterPro" id="IPR011055">
    <property type="entry name" value="Dup_hybrid_motif"/>
</dbReference>
<dbReference type="Gene3D" id="1.10.530.10">
    <property type="match status" value="1"/>
</dbReference>
<keyword evidence="5" id="KW-1185">Reference proteome</keyword>
<dbReference type="CDD" id="cd13399">
    <property type="entry name" value="Slt35-like"/>
    <property type="match status" value="1"/>
</dbReference>
<dbReference type="SUPFAM" id="SSF53955">
    <property type="entry name" value="Lysozyme-like"/>
    <property type="match status" value="1"/>
</dbReference>
<accession>F6DTC4</accession>
<dbReference type="RefSeq" id="WP_013840715.1">
    <property type="nucleotide sequence ID" value="NC_015589.1"/>
</dbReference>